<protein>
    <submittedName>
        <fullName evidence="1">Uncharacterized protein</fullName>
    </submittedName>
</protein>
<accession>A0A6J5M4Z3</accession>
<evidence type="ECO:0000313" key="1">
    <source>
        <dbReference type="EMBL" id="CAB4140553.1"/>
    </source>
</evidence>
<name>A0A6J5M4Z3_9CAUD</name>
<dbReference type="EMBL" id="LR796370">
    <property type="protein sequence ID" value="CAB4140553.1"/>
    <property type="molecule type" value="Genomic_DNA"/>
</dbReference>
<evidence type="ECO:0000313" key="3">
    <source>
        <dbReference type="EMBL" id="CAB4213469.1"/>
    </source>
</evidence>
<sequence>MPRAKPPEKLFPVTYRLTRKQIRKVTQMGGVAWLRDLISKTQASRYGRDPVEHIRALAERNRDIVESDLPTKELAAKHKLSVKRVQQIRREHRED</sequence>
<gene>
    <name evidence="3" type="ORF">UFOVP1449_28</name>
    <name evidence="1" type="ORF">UFOVP400_35</name>
    <name evidence="2" type="ORF">UFOVP669_44</name>
</gene>
<dbReference type="EMBL" id="LR796626">
    <property type="protein sequence ID" value="CAB4156115.1"/>
    <property type="molecule type" value="Genomic_DNA"/>
</dbReference>
<dbReference type="EMBL" id="LR797399">
    <property type="protein sequence ID" value="CAB4213469.1"/>
    <property type="molecule type" value="Genomic_DNA"/>
</dbReference>
<reference evidence="1" key="1">
    <citation type="submission" date="2020-04" db="EMBL/GenBank/DDBJ databases">
        <authorList>
            <person name="Chiriac C."/>
            <person name="Salcher M."/>
            <person name="Ghai R."/>
            <person name="Kavagutti S V."/>
        </authorList>
    </citation>
    <scope>NUCLEOTIDE SEQUENCE</scope>
</reference>
<proteinExistence type="predicted"/>
<organism evidence="1">
    <name type="scientific">uncultured Caudovirales phage</name>
    <dbReference type="NCBI Taxonomy" id="2100421"/>
    <lineage>
        <taxon>Viruses</taxon>
        <taxon>Duplodnaviria</taxon>
        <taxon>Heunggongvirae</taxon>
        <taxon>Uroviricota</taxon>
        <taxon>Caudoviricetes</taxon>
        <taxon>Peduoviridae</taxon>
        <taxon>Maltschvirus</taxon>
        <taxon>Maltschvirus maltsch</taxon>
    </lineage>
</organism>
<evidence type="ECO:0000313" key="2">
    <source>
        <dbReference type="EMBL" id="CAB4156115.1"/>
    </source>
</evidence>